<evidence type="ECO:0000313" key="2">
    <source>
        <dbReference type="EMBL" id="KAJ7612271.1"/>
    </source>
</evidence>
<dbReference type="EMBL" id="JARKIF010000031">
    <property type="protein sequence ID" value="KAJ7612271.1"/>
    <property type="molecule type" value="Genomic_DNA"/>
</dbReference>
<comment type="caution">
    <text evidence="2">The sequence shown here is derived from an EMBL/GenBank/DDBJ whole genome shotgun (WGS) entry which is preliminary data.</text>
</comment>
<dbReference type="AlphaFoldDB" id="A0AAD7B7N7"/>
<gene>
    <name evidence="2" type="ORF">FB45DRAFT_1037192</name>
</gene>
<feature type="chain" id="PRO_5041957431" evidence="1">
    <location>
        <begin position="21"/>
        <end position="78"/>
    </location>
</feature>
<accession>A0AAD7B7N7</accession>
<sequence>MFNKLTILFALSVLFATTSALPRGQEEGGRCHREGEMRCFGSSFGTCDHGYFVIRQCGPGTACEEHGDSVICNYRHGY</sequence>
<name>A0AAD7B7N7_9AGAR</name>
<organism evidence="2 3">
    <name type="scientific">Roridomyces roridus</name>
    <dbReference type="NCBI Taxonomy" id="1738132"/>
    <lineage>
        <taxon>Eukaryota</taxon>
        <taxon>Fungi</taxon>
        <taxon>Dikarya</taxon>
        <taxon>Basidiomycota</taxon>
        <taxon>Agaricomycotina</taxon>
        <taxon>Agaricomycetes</taxon>
        <taxon>Agaricomycetidae</taxon>
        <taxon>Agaricales</taxon>
        <taxon>Marasmiineae</taxon>
        <taxon>Mycenaceae</taxon>
        <taxon>Roridomyces</taxon>
    </lineage>
</organism>
<evidence type="ECO:0000313" key="3">
    <source>
        <dbReference type="Proteomes" id="UP001221142"/>
    </source>
</evidence>
<evidence type="ECO:0000256" key="1">
    <source>
        <dbReference type="SAM" id="SignalP"/>
    </source>
</evidence>
<feature type="signal peptide" evidence="1">
    <location>
        <begin position="1"/>
        <end position="20"/>
    </location>
</feature>
<dbReference type="Proteomes" id="UP001221142">
    <property type="component" value="Unassembled WGS sequence"/>
</dbReference>
<protein>
    <submittedName>
        <fullName evidence="2">Uncharacterized protein</fullName>
    </submittedName>
</protein>
<reference evidence="2" key="1">
    <citation type="submission" date="2023-03" db="EMBL/GenBank/DDBJ databases">
        <title>Massive genome expansion in bonnet fungi (Mycena s.s.) driven by repeated elements and novel gene families across ecological guilds.</title>
        <authorList>
            <consortium name="Lawrence Berkeley National Laboratory"/>
            <person name="Harder C.B."/>
            <person name="Miyauchi S."/>
            <person name="Viragh M."/>
            <person name="Kuo A."/>
            <person name="Thoen E."/>
            <person name="Andreopoulos B."/>
            <person name="Lu D."/>
            <person name="Skrede I."/>
            <person name="Drula E."/>
            <person name="Henrissat B."/>
            <person name="Morin E."/>
            <person name="Kohler A."/>
            <person name="Barry K."/>
            <person name="LaButti K."/>
            <person name="Morin E."/>
            <person name="Salamov A."/>
            <person name="Lipzen A."/>
            <person name="Mereny Z."/>
            <person name="Hegedus B."/>
            <person name="Baldrian P."/>
            <person name="Stursova M."/>
            <person name="Weitz H."/>
            <person name="Taylor A."/>
            <person name="Grigoriev I.V."/>
            <person name="Nagy L.G."/>
            <person name="Martin F."/>
            <person name="Kauserud H."/>
        </authorList>
    </citation>
    <scope>NUCLEOTIDE SEQUENCE</scope>
    <source>
        <strain evidence="2">9284</strain>
    </source>
</reference>
<keyword evidence="3" id="KW-1185">Reference proteome</keyword>
<proteinExistence type="predicted"/>
<keyword evidence="1" id="KW-0732">Signal</keyword>